<feature type="region of interest" description="Disordered" evidence="1">
    <location>
        <begin position="437"/>
        <end position="458"/>
    </location>
</feature>
<evidence type="ECO:0000313" key="3">
    <source>
        <dbReference type="Proteomes" id="UP000268313"/>
    </source>
</evidence>
<proteinExistence type="predicted"/>
<protein>
    <submittedName>
        <fullName evidence="2">Uncharacterized protein</fullName>
    </submittedName>
</protein>
<dbReference type="AlphaFoldDB" id="A0A3A8JSR6"/>
<evidence type="ECO:0000313" key="2">
    <source>
        <dbReference type="EMBL" id="RKG98235.1"/>
    </source>
</evidence>
<dbReference type="Proteomes" id="UP000268313">
    <property type="component" value="Unassembled WGS sequence"/>
</dbReference>
<organism evidence="2 3">
    <name type="scientific">Corallococcus carmarthensis</name>
    <dbReference type="NCBI Taxonomy" id="2316728"/>
    <lineage>
        <taxon>Bacteria</taxon>
        <taxon>Pseudomonadati</taxon>
        <taxon>Myxococcota</taxon>
        <taxon>Myxococcia</taxon>
        <taxon>Myxococcales</taxon>
        <taxon>Cystobacterineae</taxon>
        <taxon>Myxococcaceae</taxon>
        <taxon>Corallococcus</taxon>
    </lineage>
</organism>
<name>A0A3A8JSR6_9BACT</name>
<sequence length="458" mass="47049">MVQGSPFLLESVFMFASFRRPALLLLLTACTLPGCSSESDPTPNDTPDSGVVDTGCPVPTGAAVTHQGTLSSPETWSASSPHVVSSLDVNAAVTVEPCTVVSVSAAANIQVNSGGAFITQGTQAKPVRIEPVDSGRPWGQVLINAGGSVRLAWTTLSRGGNPSSAEATVRVRSGADLPGTRPLFVDHVTIEESAGPGIVINGTAGFAEGSNSLTITRSGSESGPQPLRINPNALGTLPSGTYTGNREDTVFVSPSIASATISYLGGNATVRDLGVPYHLETLTVGNHDTAATLTIEAGAELRFDPGGRLVVYDGKSALIAAGTQAHPVVFTSAKATPGAGDWAGLRFEGTNPSDRLENIRVRYAGGACLCSSFGCNYLPPSFDVSSAILLFAQPATPFITGASIEDSAGHGILRGWNGSDTVGFVGTNTFARIQGCTQTTPRDPQGRCPSDPPCPRAP</sequence>
<keyword evidence="3" id="KW-1185">Reference proteome</keyword>
<gene>
    <name evidence="2" type="ORF">D7X32_30125</name>
</gene>
<reference evidence="3" key="1">
    <citation type="submission" date="2018-09" db="EMBL/GenBank/DDBJ databases">
        <authorList>
            <person name="Livingstone P.G."/>
            <person name="Whitworth D.E."/>
        </authorList>
    </citation>
    <scope>NUCLEOTIDE SEQUENCE [LARGE SCALE GENOMIC DNA]</scope>
    <source>
        <strain evidence="3">CA043D</strain>
    </source>
</reference>
<evidence type="ECO:0000256" key="1">
    <source>
        <dbReference type="SAM" id="MobiDB-lite"/>
    </source>
</evidence>
<comment type="caution">
    <text evidence="2">The sequence shown here is derived from an EMBL/GenBank/DDBJ whole genome shotgun (WGS) entry which is preliminary data.</text>
</comment>
<dbReference type="EMBL" id="RAWE01000148">
    <property type="protein sequence ID" value="RKG98235.1"/>
    <property type="molecule type" value="Genomic_DNA"/>
</dbReference>
<accession>A0A3A8JSR6</accession>